<sequence length="882" mass="99759">MTGGFVLVSNGVSSHVIPERFFLPCQVAYGKTFLPSMTFARGQELFLGPNSSIASYSKSLPLICKASSSRPNEHFSRIYKGSPRGINWQNYEREKPVNLDANLLSFNNGPYVSSTSKRRPSTTATPEQRKEIIELFRKVQAQLRERYTRRKETKYEGAQQGQRDKVGGGSFFKLQSLNHWRNRGSEDGYTIDQPSKFDSFDHQEQSEPFEMEQNSSFFEYNNLYTDNGFREPKQSFKRKLPVTKVKYQAVLSAREDKDGEPPLNLNQKPKPDIEPPVGHLREDHHDRTTFESFSNHWVVTSHPSDSFDADETNKEISESFLERGSDMNTMTMAELKSLAKSRGLRGYSKLNRSKMDQRMACGLINSITRLNHLVACQTTKNIVVKNFRVIIDILKLLKPIIDEAFDTEMSSDEQLILSYEELDVAVNLARELLERNTMRIGKISSVLQTESMASKVKNLALNLCQVLSKQLKSPLHLAKIEYCLQELQSLQQDLTSELIEDALKDQKINGMHNLEVILKLMEKLSLNSSQELLTESIAIEKERMRIESTKSSEEMQHINQVVAIVPHVRHCLAKLQLYQFINGIPVPTHFRCPLSLRIMTDPVIVASGQTYERSFIQKWLDSGLTICPMTRQTLTHRNLTPNFTVKAMISNWCLERKIQPPDFMKSCGNSNSLLGCISMEDFNHQNGFHTSVLRLSDSLTPAESANINKQLLSKASTRLSLPVHDHQSMADGSFAPSNLLLDKPVYCDGYSESISSAISTIGVSSRLDEAAYLLSEVPYSSTSALNKDLDSPTLSNLTEISYSSNRHHSNNSMDSVSLTLGSEDFAPSLLVQRLVDGLNSFDPHTQSESALELRLLSKNNEENRFFDCKMRAIAPLYLLAEI</sequence>
<accession>A0A835PH32</accession>
<feature type="domain" description="U-box" evidence="4">
    <location>
        <begin position="585"/>
        <end position="659"/>
    </location>
</feature>
<dbReference type="PANTHER" id="PTHR23315">
    <property type="entry name" value="U BOX DOMAIN-CONTAINING"/>
    <property type="match status" value="1"/>
</dbReference>
<feature type="region of interest" description="Disordered" evidence="3">
    <location>
        <begin position="253"/>
        <end position="277"/>
    </location>
</feature>
<organism evidence="5 6">
    <name type="scientific">Vanilla planifolia</name>
    <name type="common">Vanilla</name>
    <dbReference type="NCBI Taxonomy" id="51239"/>
    <lineage>
        <taxon>Eukaryota</taxon>
        <taxon>Viridiplantae</taxon>
        <taxon>Streptophyta</taxon>
        <taxon>Embryophyta</taxon>
        <taxon>Tracheophyta</taxon>
        <taxon>Spermatophyta</taxon>
        <taxon>Magnoliopsida</taxon>
        <taxon>Liliopsida</taxon>
        <taxon>Asparagales</taxon>
        <taxon>Orchidaceae</taxon>
        <taxon>Vanilloideae</taxon>
        <taxon>Vanilleae</taxon>
        <taxon>Vanilla</taxon>
    </lineage>
</organism>
<dbReference type="SMART" id="SM00504">
    <property type="entry name" value="Ubox"/>
    <property type="match status" value="1"/>
</dbReference>
<dbReference type="Pfam" id="PF04564">
    <property type="entry name" value="U-box"/>
    <property type="match status" value="1"/>
</dbReference>
<feature type="compositionally biased region" description="Polar residues" evidence="3">
    <location>
        <begin position="110"/>
        <end position="126"/>
    </location>
</feature>
<dbReference type="InterPro" id="IPR057314">
    <property type="entry name" value="PUB2-4-like_N"/>
</dbReference>
<dbReference type="GO" id="GO:0016567">
    <property type="term" value="P:protein ubiquitination"/>
    <property type="evidence" value="ECO:0007669"/>
    <property type="project" value="UniProtKB-UniPathway"/>
</dbReference>
<dbReference type="CDD" id="cd16664">
    <property type="entry name" value="RING-Ubox_PUB"/>
    <property type="match status" value="1"/>
</dbReference>
<evidence type="ECO:0000256" key="1">
    <source>
        <dbReference type="ARBA" id="ARBA00004906"/>
    </source>
</evidence>
<dbReference type="OrthoDB" id="10064100at2759"/>
<comment type="caution">
    <text evidence="5">The sequence shown here is derived from an EMBL/GenBank/DDBJ whole genome shotgun (WGS) entry which is preliminary data.</text>
</comment>
<name>A0A835PH32_VANPL</name>
<keyword evidence="2" id="KW-0808">Transferase</keyword>
<dbReference type="Gene3D" id="3.30.40.10">
    <property type="entry name" value="Zinc/RING finger domain, C3HC4 (zinc finger)"/>
    <property type="match status" value="1"/>
</dbReference>
<dbReference type="AlphaFoldDB" id="A0A835PH32"/>
<dbReference type="PANTHER" id="PTHR23315:SF278">
    <property type="entry name" value="U-BOX DOMAIN-CONTAINING PROTEIN 3"/>
    <property type="match status" value="1"/>
</dbReference>
<dbReference type="PROSITE" id="PS51698">
    <property type="entry name" value="U_BOX"/>
    <property type="match status" value="1"/>
</dbReference>
<reference evidence="5 6" key="1">
    <citation type="journal article" date="2020" name="Nat. Food">
        <title>A phased Vanilla planifolia genome enables genetic improvement of flavour and production.</title>
        <authorList>
            <person name="Hasing T."/>
            <person name="Tang H."/>
            <person name="Brym M."/>
            <person name="Khazi F."/>
            <person name="Huang T."/>
            <person name="Chambers A.H."/>
        </authorList>
    </citation>
    <scope>NUCLEOTIDE SEQUENCE [LARGE SCALE GENOMIC DNA]</scope>
    <source>
        <tissue evidence="5">Leaf</tissue>
    </source>
</reference>
<evidence type="ECO:0000313" key="5">
    <source>
        <dbReference type="EMBL" id="KAG0450222.1"/>
    </source>
</evidence>
<evidence type="ECO:0000256" key="2">
    <source>
        <dbReference type="ARBA" id="ARBA00022679"/>
    </source>
</evidence>
<protein>
    <recommendedName>
        <fullName evidence="4">U-box domain-containing protein</fullName>
    </recommendedName>
</protein>
<dbReference type="InterPro" id="IPR003613">
    <property type="entry name" value="Ubox_domain"/>
</dbReference>
<feature type="region of interest" description="Disordered" evidence="3">
    <location>
        <begin position="110"/>
        <end position="130"/>
    </location>
</feature>
<gene>
    <name evidence="5" type="ORF">HPP92_026862</name>
</gene>
<dbReference type="GO" id="GO:0004842">
    <property type="term" value="F:ubiquitin-protein transferase activity"/>
    <property type="evidence" value="ECO:0007669"/>
    <property type="project" value="InterPro"/>
</dbReference>
<evidence type="ECO:0000256" key="3">
    <source>
        <dbReference type="SAM" id="MobiDB-lite"/>
    </source>
</evidence>
<dbReference type="InterPro" id="IPR045210">
    <property type="entry name" value="RING-Ubox_PUB"/>
</dbReference>
<dbReference type="InterPro" id="IPR013083">
    <property type="entry name" value="Znf_RING/FYVE/PHD"/>
</dbReference>
<dbReference type="EMBL" id="JADCNM010000132">
    <property type="protein sequence ID" value="KAG0450222.1"/>
    <property type="molecule type" value="Genomic_DNA"/>
</dbReference>
<dbReference type="UniPathway" id="UPA00143"/>
<comment type="pathway">
    <text evidence="1">Protein modification; protein ubiquitination.</text>
</comment>
<dbReference type="Proteomes" id="UP000639772">
    <property type="component" value="Unassembled WGS sequence"/>
</dbReference>
<proteinExistence type="predicted"/>
<dbReference type="SUPFAM" id="SSF57850">
    <property type="entry name" value="RING/U-box"/>
    <property type="match status" value="1"/>
</dbReference>
<feature type="region of interest" description="Disordered" evidence="3">
    <location>
        <begin position="150"/>
        <end position="169"/>
    </location>
</feature>
<dbReference type="Pfam" id="PF25240">
    <property type="entry name" value="PUB2_N"/>
    <property type="match status" value="1"/>
</dbReference>
<evidence type="ECO:0000259" key="4">
    <source>
        <dbReference type="PROSITE" id="PS51698"/>
    </source>
</evidence>
<evidence type="ECO:0000313" key="6">
    <source>
        <dbReference type="Proteomes" id="UP000639772"/>
    </source>
</evidence>